<organism evidence="3 4">
    <name type="scientific">Ideonella oryzae</name>
    <dbReference type="NCBI Taxonomy" id="2937441"/>
    <lineage>
        <taxon>Bacteria</taxon>
        <taxon>Pseudomonadati</taxon>
        <taxon>Pseudomonadota</taxon>
        <taxon>Betaproteobacteria</taxon>
        <taxon>Burkholderiales</taxon>
        <taxon>Sphaerotilaceae</taxon>
        <taxon>Ideonella</taxon>
    </lineage>
</organism>
<dbReference type="PROSITE" id="PS51096">
    <property type="entry name" value="PTS_EIIA_TYPE_4"/>
    <property type="match status" value="1"/>
</dbReference>
<comment type="caution">
    <text evidence="3">The sequence shown here is derived from an EMBL/GenBank/DDBJ whole genome shotgun (WGS) entry which is preliminary data.</text>
</comment>
<keyword evidence="1" id="KW-0808">Transferase</keyword>
<evidence type="ECO:0000313" key="3">
    <source>
        <dbReference type="EMBL" id="MCO5977488.1"/>
    </source>
</evidence>
<dbReference type="InterPro" id="IPR051471">
    <property type="entry name" value="Bacterial_PTS_sugar_comp"/>
</dbReference>
<reference evidence="3 4" key="1">
    <citation type="submission" date="2022-06" db="EMBL/GenBank/DDBJ databases">
        <title>Ideonella sp. NS12-5 Genome sequencing and assembly.</title>
        <authorList>
            <person name="Jung Y."/>
        </authorList>
    </citation>
    <scope>NUCLEOTIDE SEQUENCE [LARGE SCALE GENOMIC DNA]</scope>
    <source>
        <strain evidence="3 4">NS12-5</strain>
    </source>
</reference>
<dbReference type="InterPro" id="IPR004701">
    <property type="entry name" value="PTS_EIIA_man-typ"/>
</dbReference>
<dbReference type="SUPFAM" id="SSF53062">
    <property type="entry name" value="PTS system fructose IIA component-like"/>
    <property type="match status" value="1"/>
</dbReference>
<dbReference type="Gene3D" id="3.40.50.510">
    <property type="entry name" value="Phosphotransferase system, mannose-type IIA component"/>
    <property type="match status" value="1"/>
</dbReference>
<evidence type="ECO:0000313" key="4">
    <source>
        <dbReference type="Proteomes" id="UP001204851"/>
    </source>
</evidence>
<dbReference type="PANTHER" id="PTHR33799">
    <property type="entry name" value="PTS PERMEASE-RELATED-RELATED"/>
    <property type="match status" value="1"/>
</dbReference>
<dbReference type="Proteomes" id="UP001204851">
    <property type="component" value="Unassembled WGS sequence"/>
</dbReference>
<accession>A0ABT1BMY3</accession>
<evidence type="ECO:0000259" key="2">
    <source>
        <dbReference type="PROSITE" id="PS51096"/>
    </source>
</evidence>
<keyword evidence="4" id="KW-1185">Reference proteome</keyword>
<sequence>MPGLLIVAHTPLASALRAVAGHVFPERLDRVSALDVAPDEPVEQVEVRVRESLAGMSGHPVLVLTDVFGATPSNVVQRLTDGVEVRLVTGVNVPMLWRLLSHLDESLESLVGRAVAGGSQGVMQIASQRPQNQALNLLTHDQSHAHHQQ</sequence>
<dbReference type="EMBL" id="JAMXMC010000006">
    <property type="protein sequence ID" value="MCO5977488.1"/>
    <property type="molecule type" value="Genomic_DNA"/>
</dbReference>
<dbReference type="PANTHER" id="PTHR33799:SF1">
    <property type="entry name" value="PTS SYSTEM MANNOSE-SPECIFIC EIIAB COMPONENT-RELATED"/>
    <property type="match status" value="1"/>
</dbReference>
<proteinExistence type="predicted"/>
<feature type="domain" description="PTS EIIA type-4" evidence="2">
    <location>
        <begin position="1"/>
        <end position="122"/>
    </location>
</feature>
<dbReference type="RefSeq" id="WP_252769984.1">
    <property type="nucleotide sequence ID" value="NZ_JAMXMC010000006.1"/>
</dbReference>
<dbReference type="InterPro" id="IPR036662">
    <property type="entry name" value="PTS_EIIA_man-typ_sf"/>
</dbReference>
<gene>
    <name evidence="3" type="ORF">M0L44_12300</name>
</gene>
<protein>
    <submittedName>
        <fullName evidence="3">PTS fructose transporter subunit IIA</fullName>
    </submittedName>
</protein>
<name>A0ABT1BMY3_9BURK</name>
<evidence type="ECO:0000256" key="1">
    <source>
        <dbReference type="ARBA" id="ARBA00022679"/>
    </source>
</evidence>
<dbReference type="Pfam" id="PF03610">
    <property type="entry name" value="EIIA-man"/>
    <property type="match status" value="1"/>
</dbReference>